<dbReference type="EMBL" id="JANHOG010001355">
    <property type="protein sequence ID" value="KAJ3538446.1"/>
    <property type="molecule type" value="Genomic_DNA"/>
</dbReference>
<reference evidence="1" key="1">
    <citation type="submission" date="2022-07" db="EMBL/GenBank/DDBJ databases">
        <title>Genome Sequence of Phlebia brevispora.</title>
        <authorList>
            <person name="Buettner E."/>
        </authorList>
    </citation>
    <scope>NUCLEOTIDE SEQUENCE</scope>
    <source>
        <strain evidence="1">MPL23</strain>
    </source>
</reference>
<evidence type="ECO:0000313" key="2">
    <source>
        <dbReference type="Proteomes" id="UP001148662"/>
    </source>
</evidence>
<evidence type="ECO:0000313" key="1">
    <source>
        <dbReference type="EMBL" id="KAJ3538446.1"/>
    </source>
</evidence>
<sequence>MGSASSRGRTIKEDLGCTNAVAYSPDGSLVATCDWQVKIWDGHNGEFIKELAGHADDVKDVAFMRDGKRVVSGSSDQTVRVWDVDAETCLKVLQGHTGRVFSVAVSDKLIASGSGDSDPTIRLWDTNSYALLTILKGHNSWVLSLAFSPDAGQLVSASDDGTVRLWDVSQQVEGKTIGHEFAVTCVTFSTDGVLVATGSDDKTVAIWETQTGKVLHMLQDHTDRVCGVAFSPDRKRLASAGWNSKILIWDVDSGELTMTLFGHTKGIEAVAYSPDGKWLASGGNTLEPIIRIWDASNGTIQKTIDVDFEGAPIDVIETLEFSPDNLKLHTKTINSLERIWEVSTDDILDGTADGWELASARAAFREEDGWIISKKDNTKLCWIVGSKRADTTRSAACHGAYYAVGAGSGQFTIFDLNEF</sequence>
<protein>
    <submittedName>
        <fullName evidence="1">Uncharacterized protein</fullName>
    </submittedName>
</protein>
<gene>
    <name evidence="1" type="ORF">NM688_g6520</name>
</gene>
<dbReference type="Proteomes" id="UP001148662">
    <property type="component" value="Unassembled WGS sequence"/>
</dbReference>
<accession>A0ACC1SF46</accession>
<organism evidence="1 2">
    <name type="scientific">Phlebia brevispora</name>
    <dbReference type="NCBI Taxonomy" id="194682"/>
    <lineage>
        <taxon>Eukaryota</taxon>
        <taxon>Fungi</taxon>
        <taxon>Dikarya</taxon>
        <taxon>Basidiomycota</taxon>
        <taxon>Agaricomycotina</taxon>
        <taxon>Agaricomycetes</taxon>
        <taxon>Polyporales</taxon>
        <taxon>Meruliaceae</taxon>
        <taxon>Phlebia</taxon>
    </lineage>
</organism>
<comment type="caution">
    <text evidence="1">The sequence shown here is derived from an EMBL/GenBank/DDBJ whole genome shotgun (WGS) entry which is preliminary data.</text>
</comment>
<keyword evidence="2" id="KW-1185">Reference proteome</keyword>
<proteinExistence type="predicted"/>
<name>A0ACC1SF46_9APHY</name>